<dbReference type="GO" id="GO:0003950">
    <property type="term" value="F:NAD+ poly-ADP-ribosyltransferase activity"/>
    <property type="evidence" value="ECO:0007669"/>
    <property type="project" value="InterPro"/>
</dbReference>
<dbReference type="Gene3D" id="3.90.228.10">
    <property type="match status" value="1"/>
</dbReference>
<evidence type="ECO:0000313" key="8">
    <source>
        <dbReference type="Proteomes" id="UP000756132"/>
    </source>
</evidence>
<evidence type="ECO:0000256" key="5">
    <source>
        <dbReference type="SAM" id="MobiDB-lite"/>
    </source>
</evidence>
<proteinExistence type="predicted"/>
<evidence type="ECO:0000256" key="4">
    <source>
        <dbReference type="ARBA" id="ARBA00023027"/>
    </source>
</evidence>
<protein>
    <submittedName>
        <fullName evidence="7">Mono-ADP-ribosyltransferase</fullName>
    </submittedName>
</protein>
<dbReference type="OrthoDB" id="109543at2759"/>
<dbReference type="GeneID" id="71994384"/>
<dbReference type="InterPro" id="IPR012317">
    <property type="entry name" value="Poly(ADP-ribose)pol_cat_dom"/>
</dbReference>
<reference evidence="7" key="2">
    <citation type="journal article" date="2022" name="Microb. Genom.">
        <title>A chromosome-scale genome assembly of the tomato pathogen Cladosporium fulvum reveals a compartmentalized genome architecture and the presence of a dispensable chromosome.</title>
        <authorList>
            <person name="Zaccaron A.Z."/>
            <person name="Chen L.H."/>
            <person name="Samaras A."/>
            <person name="Stergiopoulos I."/>
        </authorList>
    </citation>
    <scope>NUCLEOTIDE SEQUENCE</scope>
    <source>
        <strain evidence="7">Race5_Kim</strain>
    </source>
</reference>
<keyword evidence="3" id="KW-0548">Nucleotidyltransferase</keyword>
<evidence type="ECO:0000256" key="2">
    <source>
        <dbReference type="ARBA" id="ARBA00022679"/>
    </source>
</evidence>
<sequence length="1305" mass="144935">MVSQKIHSGTMAQGHRPDRQWTPTSTHFDRSGVPLEGPTITYGRVLGETTCFSDQYRRNNHPNKAVDLAACSHRMTHEALLAVLSRISAEPVDQYLQAVVASSQCSNVISFVHDGRWATLLIQTAQELTSLTSPHSAVYAILSKWCSPSLPVEPTLYLRAIDITIRLLHRVDDSLAISRLWEDWTAAIPYASVLSRLQARPEGISTALEELLGPNIPRWHSWACWRPHGDRILRWQALWHEKHMRALWTLLGPDPESLGGTCREISPSAPAYHITNGTFNHWLKTNGLTPGPRLLDADAKELRRFSDDLFCAVDGICSDGPIGTEALFFEHVCMDKQLGLDDHALHLMKLCKDAISEEAQAFLMMVLQREDAPLAPRCLTSTIIKGLRILDKDAYAELRTYLKDDIMTQVYRATDSLRNQYLDWVGHDQALQSAHANAISSFQLALTPSSSWLQGAELRETSFDAEHGIWLKSLYTFSALYKAIVADNGTLEVLATKYIRDFVFGNDTTGDEELALMHHLHALWVRTTSSSKRSAALSLAGAQDTPLVARTGCIIDLALLQEASARALSACITRSTDSSASDVCRQAMALAADAVQQPGSHKDCWRSLVRYVMGMYRLSPQYVLQLRTFTDCAVSTYEHWIWNLYRVFDDTISHLDAALAWTQRLSAYSRTLDDLHAMPNSNQSIRCIYTAFDRVQSETVFQALSCVKQESREERRTAMLHILQCLTNTHAYAGTTLAGVQLIKEASHSCFEQCCKLIDLSLTQSLYVAAVQLNVWLATTVLDQSTTKALQCLAVALHLPPTAKADLAKDYFLRRVADLMKGAAELDATRAQLKRTDKSGVAALLLKLKIEDTTSTTDDENLSLPDDIINMVEQVDERTLELSFSTAHLKLLQRKAMGLTASESIIVRITRAPSGSWESFCVHVCDPQTDWHSIKHNPMKLSQSTPHRLPCEGRDTRIGYAIMRSDWRWLVSTHSTRGTSVGVIYRNIERAIKLFGNHCIVCDQSLQADLYRPTLCAANGCWAIWIQSSLEVRLADVRLDEPVVELLLAAVQASVTWMSIKGTLDLLPTRPARLNQNAPLLDLMNKIPSIATAVKSLDDLYQIKSKYSLRGELLLSWLCNGYKGVLASANSGPLRIPNLPNVLQFVMVDSPPPIAAAFAKHDHLQPRQVLFHGTSMDRLWPILCQGLKVLSSTSFQTHGAAHGSGIYLAENPSTAVGYASQAPCQQPTFAAQHSAYVNKKVLLGIEYAGNDASRGNGIHVATDPTKLLLRYIFLLPEGFRAPIANHVVPAMLSNISTLRSGVRKT</sequence>
<dbReference type="RefSeq" id="XP_047769732.1">
    <property type="nucleotide sequence ID" value="XM_047913654.1"/>
</dbReference>
<accession>A0A9Q8PMV5</accession>
<reference evidence="7" key="1">
    <citation type="submission" date="2021-12" db="EMBL/GenBank/DDBJ databases">
        <authorList>
            <person name="Zaccaron A."/>
            <person name="Stergiopoulos I."/>
        </authorList>
    </citation>
    <scope>NUCLEOTIDE SEQUENCE</scope>
    <source>
        <strain evidence="7">Race5_Kim</strain>
    </source>
</reference>
<feature type="compositionally biased region" description="Polar residues" evidence="5">
    <location>
        <begin position="1"/>
        <end position="11"/>
    </location>
</feature>
<dbReference type="KEGG" id="ffu:CLAFUR5_14506"/>
<dbReference type="Proteomes" id="UP000756132">
    <property type="component" value="Chromosome 13"/>
</dbReference>
<name>A0A9Q8PMV5_PASFU</name>
<evidence type="ECO:0000259" key="6">
    <source>
        <dbReference type="Pfam" id="PF00644"/>
    </source>
</evidence>
<dbReference type="InterPro" id="IPR051838">
    <property type="entry name" value="ARTD_PARP"/>
</dbReference>
<gene>
    <name evidence="7" type="ORF">CLAFUR5_14506</name>
</gene>
<dbReference type="EMBL" id="CP090175">
    <property type="protein sequence ID" value="UJO25366.1"/>
    <property type="molecule type" value="Genomic_DNA"/>
</dbReference>
<evidence type="ECO:0000256" key="1">
    <source>
        <dbReference type="ARBA" id="ARBA00022676"/>
    </source>
</evidence>
<keyword evidence="1" id="KW-0328">Glycosyltransferase</keyword>
<feature type="region of interest" description="Disordered" evidence="5">
    <location>
        <begin position="1"/>
        <end position="33"/>
    </location>
</feature>
<feature type="domain" description="PARP catalytic" evidence="6">
    <location>
        <begin position="1155"/>
        <end position="1221"/>
    </location>
</feature>
<dbReference type="PANTHER" id="PTHR21328">
    <property type="entry name" value="POLY ADP-RIBOSE POLYMERASE FAMILY, MEMBER PARP"/>
    <property type="match status" value="1"/>
</dbReference>
<evidence type="ECO:0000313" key="7">
    <source>
        <dbReference type="EMBL" id="UJO25366.1"/>
    </source>
</evidence>
<organism evidence="7 8">
    <name type="scientific">Passalora fulva</name>
    <name type="common">Tomato leaf mold</name>
    <name type="synonym">Cladosporium fulvum</name>
    <dbReference type="NCBI Taxonomy" id="5499"/>
    <lineage>
        <taxon>Eukaryota</taxon>
        <taxon>Fungi</taxon>
        <taxon>Dikarya</taxon>
        <taxon>Ascomycota</taxon>
        <taxon>Pezizomycotina</taxon>
        <taxon>Dothideomycetes</taxon>
        <taxon>Dothideomycetidae</taxon>
        <taxon>Mycosphaerellales</taxon>
        <taxon>Mycosphaerellaceae</taxon>
        <taxon>Fulvia</taxon>
    </lineage>
</organism>
<dbReference type="Pfam" id="PF00644">
    <property type="entry name" value="PARP"/>
    <property type="match status" value="1"/>
</dbReference>
<evidence type="ECO:0000256" key="3">
    <source>
        <dbReference type="ARBA" id="ARBA00022695"/>
    </source>
</evidence>
<keyword evidence="4" id="KW-0520">NAD</keyword>
<dbReference type="GO" id="GO:0016779">
    <property type="term" value="F:nucleotidyltransferase activity"/>
    <property type="evidence" value="ECO:0007669"/>
    <property type="project" value="UniProtKB-KW"/>
</dbReference>
<keyword evidence="8" id="KW-1185">Reference proteome</keyword>
<dbReference type="SUPFAM" id="SSF56399">
    <property type="entry name" value="ADP-ribosylation"/>
    <property type="match status" value="1"/>
</dbReference>
<keyword evidence="2" id="KW-0808">Transferase</keyword>